<proteinExistence type="predicted"/>
<evidence type="ECO:0000313" key="2">
    <source>
        <dbReference type="Proteomes" id="UP000198034"/>
    </source>
</evidence>
<gene>
    <name evidence="1" type="ORF">BWK62_13695</name>
</gene>
<name>A0A246G7T1_9FLAO</name>
<evidence type="ECO:0000313" key="1">
    <source>
        <dbReference type="EMBL" id="OWP74653.1"/>
    </source>
</evidence>
<protein>
    <submittedName>
        <fullName evidence="1">Uncharacterized protein</fullName>
    </submittedName>
</protein>
<organism evidence="1 2">
    <name type="scientific">Flavobacterium columnare</name>
    <dbReference type="NCBI Taxonomy" id="996"/>
    <lineage>
        <taxon>Bacteria</taxon>
        <taxon>Pseudomonadati</taxon>
        <taxon>Bacteroidota</taxon>
        <taxon>Flavobacteriia</taxon>
        <taxon>Flavobacteriales</taxon>
        <taxon>Flavobacteriaceae</taxon>
        <taxon>Flavobacterium</taxon>
    </lineage>
</organism>
<accession>A0A246G7T1</accession>
<dbReference type="Proteomes" id="UP000198034">
    <property type="component" value="Unassembled WGS sequence"/>
</dbReference>
<comment type="caution">
    <text evidence="1">The sequence shown here is derived from an EMBL/GenBank/DDBJ whole genome shotgun (WGS) entry which is preliminary data.</text>
</comment>
<sequence>MKKLLFAIGLTLPTLFFAQQTEKDSKCDLPTNYLEPKPDKKIQRFLKIVDATIEDLRKHIAVENDVDEKDVIFLRISEQKGNGMYQVCVKGKEMKYKRMGSVFMKNEANPFDTAK</sequence>
<dbReference type="AlphaFoldDB" id="A0A246G7T1"/>
<reference evidence="1 2" key="1">
    <citation type="journal article" date="2017" name="Infect. Genet. Evol.">
        <title>Comparative genome analysis of fish pathogen Flavobacterium columnare reveals extensive sequence diversity within the species.</title>
        <authorList>
            <person name="Kayansamruaj P."/>
            <person name="Dong H.T."/>
            <person name="Hirono I."/>
            <person name="Kondo H."/>
            <person name="Senapin S."/>
            <person name="Rodkhum C."/>
        </authorList>
    </citation>
    <scope>NUCLEOTIDE SEQUENCE [LARGE SCALE GENOMIC DNA]</scope>
    <source>
        <strain evidence="1 2">1214</strain>
    </source>
</reference>
<dbReference type="EMBL" id="MTCY01000061">
    <property type="protein sequence ID" value="OWP74653.1"/>
    <property type="molecule type" value="Genomic_DNA"/>
</dbReference>